<dbReference type="PROSITE" id="PS00455">
    <property type="entry name" value="AMP_BINDING"/>
    <property type="match status" value="1"/>
</dbReference>
<dbReference type="CDD" id="cd05941">
    <property type="entry name" value="MCS"/>
    <property type="match status" value="1"/>
</dbReference>
<evidence type="ECO:0000256" key="1">
    <source>
        <dbReference type="ARBA" id="ARBA00006432"/>
    </source>
</evidence>
<dbReference type="SUPFAM" id="SSF56801">
    <property type="entry name" value="Acetyl-CoA synthetase-like"/>
    <property type="match status" value="1"/>
</dbReference>
<organism evidence="4 5">
    <name type="scientific">Actinophytocola xanthii</name>
    <dbReference type="NCBI Taxonomy" id="1912961"/>
    <lineage>
        <taxon>Bacteria</taxon>
        <taxon>Bacillati</taxon>
        <taxon>Actinomycetota</taxon>
        <taxon>Actinomycetes</taxon>
        <taxon>Pseudonocardiales</taxon>
        <taxon>Pseudonocardiaceae</taxon>
    </lineage>
</organism>
<dbReference type="InterPro" id="IPR020845">
    <property type="entry name" value="AMP-binding_CS"/>
</dbReference>
<dbReference type="PANTHER" id="PTHR43201:SF8">
    <property type="entry name" value="ACYL-COA SYNTHETASE FAMILY MEMBER 3"/>
    <property type="match status" value="1"/>
</dbReference>
<dbReference type="Pfam" id="PF00501">
    <property type="entry name" value="AMP-binding"/>
    <property type="match status" value="1"/>
</dbReference>
<sequence>MLFPDPPAGDRTALRFPEAELSYRDLARLTGRLAGELAGRRRIAVWATPTIETCVAVVGALAAGVPVVPLNPKIGERELTHIVGDSEPDLVLAAPGTELPAALAALPAAPVTLDAADLPSPPAHPEPDDERPAFVVYTSGTTGPPKGVVLPRRAVAANLDALADAWSWTADDVLVHGLPLFHVHGLILGVVGPLRRGGTLHHVGRFSTAAVAAALDGGGTMMFGVPTMYHRLAADCAADAGLAASVSRARLLVSGSAALPATDHERIAAATGQRVVERYGMTETLMNTSVRADGDRRPGTVGLPLSGVSLRLVDDDGAELSDPDPETVGEIEVRGPNLFLGYLNRPDATAEAVREGWFRTGDMAVREPDGYVRIVGRRATDLIKSGGYKIGAGEIENALLEHPGVAEVAVTGEPDEDLGERIVAWVVPAGEPPIEQELADHVARLLAPHKRPRVVRFLESLPRNEMGKVMKRSLR</sequence>
<accession>A0A1Q8CM05</accession>
<evidence type="ECO:0000313" key="4">
    <source>
        <dbReference type="EMBL" id="OLF15398.1"/>
    </source>
</evidence>
<dbReference type="NCBIfam" id="NF005858">
    <property type="entry name" value="PRK07787.1"/>
    <property type="match status" value="1"/>
</dbReference>
<keyword evidence="5" id="KW-1185">Reference proteome</keyword>
<dbReference type="InterPro" id="IPR000873">
    <property type="entry name" value="AMP-dep_synth/lig_dom"/>
</dbReference>
<evidence type="ECO:0000259" key="2">
    <source>
        <dbReference type="Pfam" id="PF00501"/>
    </source>
</evidence>
<dbReference type="OrthoDB" id="5168424at2"/>
<dbReference type="InterPro" id="IPR042099">
    <property type="entry name" value="ANL_N_sf"/>
</dbReference>
<dbReference type="GO" id="GO:0031956">
    <property type="term" value="F:medium-chain fatty acid-CoA ligase activity"/>
    <property type="evidence" value="ECO:0007669"/>
    <property type="project" value="TreeGrafter"/>
</dbReference>
<comment type="similarity">
    <text evidence="1">Belongs to the ATP-dependent AMP-binding enzyme family.</text>
</comment>
<dbReference type="STRING" id="1912961.BU204_22295"/>
<dbReference type="Gene3D" id="3.40.50.12780">
    <property type="entry name" value="N-terminal domain of ligase-like"/>
    <property type="match status" value="1"/>
</dbReference>
<name>A0A1Q8CM05_9PSEU</name>
<dbReference type="AlphaFoldDB" id="A0A1Q8CM05"/>
<dbReference type="PANTHER" id="PTHR43201">
    <property type="entry name" value="ACYL-COA SYNTHETASE"/>
    <property type="match status" value="1"/>
</dbReference>
<feature type="domain" description="AMP-binding enzyme C-terminal" evidence="3">
    <location>
        <begin position="394"/>
        <end position="468"/>
    </location>
</feature>
<dbReference type="EMBL" id="MSIE01000042">
    <property type="protein sequence ID" value="OLF15398.1"/>
    <property type="molecule type" value="Genomic_DNA"/>
</dbReference>
<evidence type="ECO:0000259" key="3">
    <source>
        <dbReference type="Pfam" id="PF13193"/>
    </source>
</evidence>
<protein>
    <submittedName>
        <fullName evidence="4">Acyl-CoA synthetase</fullName>
    </submittedName>
</protein>
<comment type="caution">
    <text evidence="4">The sequence shown here is derived from an EMBL/GenBank/DDBJ whole genome shotgun (WGS) entry which is preliminary data.</text>
</comment>
<dbReference type="Pfam" id="PF13193">
    <property type="entry name" value="AMP-binding_C"/>
    <property type="match status" value="1"/>
</dbReference>
<reference evidence="4 5" key="1">
    <citation type="submission" date="2016-12" db="EMBL/GenBank/DDBJ databases">
        <title>The draft genome sequence of Actinophytocola sp. 11-183.</title>
        <authorList>
            <person name="Wang W."/>
            <person name="Yuan L."/>
        </authorList>
    </citation>
    <scope>NUCLEOTIDE SEQUENCE [LARGE SCALE GENOMIC DNA]</scope>
    <source>
        <strain evidence="4 5">11-183</strain>
    </source>
</reference>
<gene>
    <name evidence="4" type="ORF">BU204_22295</name>
</gene>
<dbReference type="Gene3D" id="3.30.300.30">
    <property type="match status" value="1"/>
</dbReference>
<feature type="domain" description="AMP-dependent synthetase/ligase" evidence="2">
    <location>
        <begin position="9"/>
        <end position="343"/>
    </location>
</feature>
<proteinExistence type="inferred from homology"/>
<dbReference type="InterPro" id="IPR045851">
    <property type="entry name" value="AMP-bd_C_sf"/>
</dbReference>
<evidence type="ECO:0000313" key="5">
    <source>
        <dbReference type="Proteomes" id="UP000185596"/>
    </source>
</evidence>
<dbReference type="RefSeq" id="WP_075127698.1">
    <property type="nucleotide sequence ID" value="NZ_MSIE01000042.1"/>
</dbReference>
<dbReference type="GO" id="GO:0006631">
    <property type="term" value="P:fatty acid metabolic process"/>
    <property type="evidence" value="ECO:0007669"/>
    <property type="project" value="TreeGrafter"/>
</dbReference>
<dbReference type="Proteomes" id="UP000185596">
    <property type="component" value="Unassembled WGS sequence"/>
</dbReference>
<dbReference type="InterPro" id="IPR025110">
    <property type="entry name" value="AMP-bd_C"/>
</dbReference>